<reference evidence="3" key="1">
    <citation type="submission" date="2021-01" db="EMBL/GenBank/DDBJ databases">
        <title>Caligus Genome Assembly.</title>
        <authorList>
            <person name="Gallardo-Escarate C."/>
        </authorList>
    </citation>
    <scope>NUCLEOTIDE SEQUENCE [LARGE SCALE GENOMIC DNA]</scope>
</reference>
<dbReference type="AlphaFoldDB" id="A0A7T8GPH2"/>
<proteinExistence type="predicted"/>
<evidence type="ECO:0000256" key="1">
    <source>
        <dbReference type="SAM" id="MobiDB-lite"/>
    </source>
</evidence>
<name>A0A7T8GPH2_CALRO</name>
<gene>
    <name evidence="2" type="ORF">FKW44_023495</name>
</gene>
<sequence length="208" mass="23354">MKEESVKRPHSPLDLEKMIDSARMSFESDIKQQQRGGTSKRMKGSRELANLEKDEGVMYLLHALPSTRRKIPGIAVAMEALLPLPHTINTTQATPSKEAPLAASPTLCRGQRPPTNPPRPHANVKHPESLKNERTLSMLQKLPSTEYFKLWKSPTRYSLNNDERSNEVEGQGGTVRGIHKTYKDILVRSYSCFVQIILCPSTTGLKTH</sequence>
<dbReference type="Proteomes" id="UP000595437">
    <property type="component" value="Chromosome 18"/>
</dbReference>
<evidence type="ECO:0000313" key="2">
    <source>
        <dbReference type="EMBL" id="QQP35315.1"/>
    </source>
</evidence>
<organism evidence="2 3">
    <name type="scientific">Caligus rogercresseyi</name>
    <name type="common">Sea louse</name>
    <dbReference type="NCBI Taxonomy" id="217165"/>
    <lineage>
        <taxon>Eukaryota</taxon>
        <taxon>Metazoa</taxon>
        <taxon>Ecdysozoa</taxon>
        <taxon>Arthropoda</taxon>
        <taxon>Crustacea</taxon>
        <taxon>Multicrustacea</taxon>
        <taxon>Hexanauplia</taxon>
        <taxon>Copepoda</taxon>
        <taxon>Siphonostomatoida</taxon>
        <taxon>Caligidae</taxon>
        <taxon>Caligus</taxon>
    </lineage>
</organism>
<evidence type="ECO:0000313" key="3">
    <source>
        <dbReference type="Proteomes" id="UP000595437"/>
    </source>
</evidence>
<feature type="region of interest" description="Disordered" evidence="1">
    <location>
        <begin position="90"/>
        <end position="128"/>
    </location>
</feature>
<keyword evidence="3" id="KW-1185">Reference proteome</keyword>
<protein>
    <submittedName>
        <fullName evidence="2">Uncharacterized protein</fullName>
    </submittedName>
</protein>
<accession>A0A7T8GPH2</accession>
<dbReference type="EMBL" id="CP045907">
    <property type="protein sequence ID" value="QQP35315.1"/>
    <property type="molecule type" value="Genomic_DNA"/>
</dbReference>